<dbReference type="Proteomes" id="UP000219813">
    <property type="component" value="Unassembled WGS sequence"/>
</dbReference>
<dbReference type="OrthoDB" id="383264at2759"/>
<name>A0A1D3JHM8_PLAMA</name>
<keyword evidence="4" id="KW-1185">Reference proteome</keyword>
<sequence length="766" mass="89789">MDSCFPSYYNSYGSQFYEVTSLPEFKRIENEIKQKTISLSKKNDKDEFRKGCLNLADYLISKNNPPRYYEDYKVTWKGSLNNKLSGYYKNLGKHGGCPLILEKEDKKILQLNYEEIDFCEKKKRDIEKINQLGNISKDSDTYRSMCNAYNEWIEQKKKYFEDKKSSFKKCYRTKGQKKKTKGSSEFICDLMNPQTFHRISDCQAPNKLSPREAVSESTQKGLKSQDQEVSKASITTTVPSDQGHLTKISENAEDKEISPDSQEIQKELQSTPPQELHSNVQISTSETTAMGSESTSTGDTPVTPLQYTIDSEAPRPESSTFYKLPDRDSQSSEIPIDAEIVQSPGVSRNDSLPSVLPASSKILGPAKNPHNNSISLILTSILVIIIFTIFIKYALIGRLKKKKKIKRRQMKFLRILIPSLYDKKSKFLTHYHTESLLHDEESIIKKLKIYEHDIKNLNIQKQKKDRFKTIIEVHMEVLEEFRNEEWEHKKGEFLELCLEMFAEEEYRTYPNLSNGELIMENTKSINDIEKQKILCNKWIKEHRNISEKLKKTVWFNYLKNEWKKEKDFIKNSEKLKVNFSNKIQKDSFSGGEKDLWREWISKNRMIIDRYLEQEWDEEMTQELLNTIDELVNEKIKNNTILLNTEELQQKVSYDELYKYIKKKLLAKLCILVFMMVLEECKKEDFIENEELRLDSYINDWTTEVNLGRKSDVTKEIIEFNDNVLENTENTKIPAYTGKEGLSHEIEKWVRVEDTPENSIYNENIVE</sequence>
<feature type="compositionally biased region" description="Polar residues" evidence="1">
    <location>
        <begin position="230"/>
        <end position="240"/>
    </location>
</feature>
<feature type="compositionally biased region" description="Polar residues" evidence="1">
    <location>
        <begin position="267"/>
        <end position="309"/>
    </location>
</feature>
<dbReference type="RefSeq" id="XP_028859166.1">
    <property type="nucleotide sequence ID" value="XM_029005533.1"/>
</dbReference>
<proteinExistence type="predicted"/>
<accession>A0A1D3JHM8</accession>
<evidence type="ECO:0000313" key="3">
    <source>
        <dbReference type="EMBL" id="SBT85887.1"/>
    </source>
</evidence>
<dbReference type="EMBL" id="FLRL01000032">
    <property type="protein sequence ID" value="SBT85887.1"/>
    <property type="molecule type" value="Genomic_DNA"/>
</dbReference>
<dbReference type="VEuPathDB" id="PlasmoDB:PmUG01_00068600"/>
<keyword evidence="2" id="KW-0472">Membrane</keyword>
<dbReference type="AlphaFoldDB" id="A0A1D3JHM8"/>
<evidence type="ECO:0000256" key="1">
    <source>
        <dbReference type="SAM" id="MobiDB-lite"/>
    </source>
</evidence>
<feature type="transmembrane region" description="Helical" evidence="2">
    <location>
        <begin position="374"/>
        <end position="396"/>
    </location>
</feature>
<feature type="region of interest" description="Disordered" evidence="1">
    <location>
        <begin position="202"/>
        <end position="331"/>
    </location>
</feature>
<dbReference type="GeneID" id="39866153"/>
<organism evidence="3 4">
    <name type="scientific">Plasmodium malariae</name>
    <dbReference type="NCBI Taxonomy" id="5858"/>
    <lineage>
        <taxon>Eukaryota</taxon>
        <taxon>Sar</taxon>
        <taxon>Alveolata</taxon>
        <taxon>Apicomplexa</taxon>
        <taxon>Aconoidasida</taxon>
        <taxon>Haemosporida</taxon>
        <taxon>Plasmodiidae</taxon>
        <taxon>Plasmodium</taxon>
        <taxon>Plasmodium (Plasmodium)</taxon>
    </lineage>
</organism>
<reference evidence="3 4" key="1">
    <citation type="submission" date="2016-06" db="EMBL/GenBank/DDBJ databases">
        <authorList>
            <consortium name="Pathogen Informatics"/>
        </authorList>
    </citation>
    <scope>NUCLEOTIDE SEQUENCE [LARGE SCALE GENOMIC DNA]</scope>
</reference>
<evidence type="ECO:0000256" key="2">
    <source>
        <dbReference type="SAM" id="Phobius"/>
    </source>
</evidence>
<evidence type="ECO:0000313" key="4">
    <source>
        <dbReference type="Proteomes" id="UP000219813"/>
    </source>
</evidence>
<dbReference type="KEGG" id="pmal:PMUG01_00068600"/>
<keyword evidence="2" id="KW-0812">Transmembrane</keyword>
<protein>
    <submittedName>
        <fullName evidence="3">STP1 protein</fullName>
    </submittedName>
</protein>
<gene>
    <name evidence="3" type="primary">PmUG01_00068600</name>
    <name evidence="3" type="ORF">PMUG01_00068600</name>
</gene>
<feature type="compositionally biased region" description="Basic and acidic residues" evidence="1">
    <location>
        <begin position="250"/>
        <end position="266"/>
    </location>
</feature>
<keyword evidence="2" id="KW-1133">Transmembrane helix</keyword>